<dbReference type="PANTHER" id="PTHR10309:SF0">
    <property type="entry name" value="MANNOSE-6-PHOSPHATE ISOMERASE"/>
    <property type="match status" value="1"/>
</dbReference>
<evidence type="ECO:0000256" key="9">
    <source>
        <dbReference type="ARBA" id="ARBA00030762"/>
    </source>
</evidence>
<dbReference type="InterPro" id="IPR011051">
    <property type="entry name" value="RmlC_Cupin_sf"/>
</dbReference>
<dbReference type="GO" id="GO:0009298">
    <property type="term" value="P:GDP-mannose biosynthetic process"/>
    <property type="evidence" value="ECO:0007669"/>
    <property type="project" value="InterPro"/>
</dbReference>
<reference evidence="16" key="1">
    <citation type="submission" date="2023-10" db="EMBL/GenBank/DDBJ databases">
        <title>Genome assembly of Pristionchus species.</title>
        <authorList>
            <person name="Yoshida K."/>
            <person name="Sommer R.J."/>
        </authorList>
    </citation>
    <scope>NUCLEOTIDE SEQUENCE</scope>
    <source>
        <strain evidence="16">RS5133</strain>
    </source>
</reference>
<feature type="domain" description="Phosphomannose isomerase type I helical insertion" evidence="14">
    <location>
        <begin position="161"/>
        <end position="245"/>
    </location>
</feature>
<dbReference type="InterPro" id="IPR018050">
    <property type="entry name" value="Pmannose_isomerase-type1_CS"/>
</dbReference>
<dbReference type="PROSITE" id="PS00965">
    <property type="entry name" value="PMI_I_1"/>
    <property type="match status" value="1"/>
</dbReference>
<comment type="catalytic activity">
    <reaction evidence="1">
        <text>D-mannose 6-phosphate = D-fructose 6-phosphate</text>
        <dbReference type="Rhea" id="RHEA:12356"/>
        <dbReference type="ChEBI" id="CHEBI:58735"/>
        <dbReference type="ChEBI" id="CHEBI:61527"/>
        <dbReference type="EC" id="5.3.1.8"/>
    </reaction>
</comment>
<evidence type="ECO:0000256" key="2">
    <source>
        <dbReference type="ARBA" id="ARBA00004666"/>
    </source>
</evidence>
<feature type="binding site" evidence="11">
    <location>
        <position position="264"/>
    </location>
    <ligand>
        <name>Zn(2+)</name>
        <dbReference type="ChEBI" id="CHEBI:29105"/>
    </ligand>
</feature>
<dbReference type="InterPro" id="IPR046458">
    <property type="entry name" value="PMI_typeI_hel"/>
</dbReference>
<evidence type="ECO:0000256" key="1">
    <source>
        <dbReference type="ARBA" id="ARBA00000757"/>
    </source>
</evidence>
<evidence type="ECO:0000259" key="15">
    <source>
        <dbReference type="Pfam" id="PF21621"/>
    </source>
</evidence>
<evidence type="ECO:0000256" key="8">
    <source>
        <dbReference type="ARBA" id="ARBA00029741"/>
    </source>
</evidence>
<evidence type="ECO:0000259" key="14">
    <source>
        <dbReference type="Pfam" id="PF20512"/>
    </source>
</evidence>
<name>A0AAV5WM45_9BILA</name>
<dbReference type="EC" id="5.3.1.8" evidence="4"/>
<keyword evidence="6 11" id="KW-0862">Zinc</keyword>
<evidence type="ECO:0000313" key="16">
    <source>
        <dbReference type="EMBL" id="GMT33361.1"/>
    </source>
</evidence>
<organism evidence="16 17">
    <name type="scientific">Pristionchus fissidentatus</name>
    <dbReference type="NCBI Taxonomy" id="1538716"/>
    <lineage>
        <taxon>Eukaryota</taxon>
        <taxon>Metazoa</taxon>
        <taxon>Ecdysozoa</taxon>
        <taxon>Nematoda</taxon>
        <taxon>Chromadorea</taxon>
        <taxon>Rhabditida</taxon>
        <taxon>Rhabditina</taxon>
        <taxon>Diplogasteromorpha</taxon>
        <taxon>Diplogasteroidea</taxon>
        <taxon>Neodiplogasteridae</taxon>
        <taxon>Pristionchus</taxon>
    </lineage>
</organism>
<feature type="domain" description="Mannose-6-phosphate isomerase cupin" evidence="15">
    <location>
        <begin position="328"/>
        <end position="389"/>
    </location>
</feature>
<dbReference type="Gene3D" id="2.60.120.10">
    <property type="entry name" value="Jelly Rolls"/>
    <property type="match status" value="2"/>
</dbReference>
<evidence type="ECO:0000256" key="4">
    <source>
        <dbReference type="ARBA" id="ARBA00011956"/>
    </source>
</evidence>
<dbReference type="PROSITE" id="PS00966">
    <property type="entry name" value="PMI_I_2"/>
    <property type="match status" value="1"/>
</dbReference>
<keyword evidence="5 11" id="KW-0479">Metal-binding</keyword>
<dbReference type="InterPro" id="IPR016305">
    <property type="entry name" value="Mannose-6-P_Isomerase"/>
</dbReference>
<dbReference type="GO" id="GO:0008270">
    <property type="term" value="F:zinc ion binding"/>
    <property type="evidence" value="ECO:0007669"/>
    <property type="project" value="InterPro"/>
</dbReference>
<comment type="cofactor">
    <cofactor evidence="11">
        <name>Zn(2+)</name>
        <dbReference type="ChEBI" id="CHEBI:29105"/>
    </cofactor>
    <text evidence="11">Binds 1 zinc ion per subunit.</text>
</comment>
<dbReference type="AlphaFoldDB" id="A0AAV5WM45"/>
<feature type="active site" evidence="10">
    <location>
        <position position="283"/>
    </location>
</feature>
<dbReference type="InterPro" id="IPR014710">
    <property type="entry name" value="RmlC-like_jellyroll"/>
</dbReference>
<evidence type="ECO:0000256" key="12">
    <source>
        <dbReference type="RuleBase" id="RU004248"/>
    </source>
</evidence>
<feature type="binding site" evidence="11">
    <location>
        <position position="129"/>
    </location>
    <ligand>
        <name>Zn(2+)</name>
        <dbReference type="ChEBI" id="CHEBI:29105"/>
    </ligand>
</feature>
<dbReference type="CDD" id="cd07011">
    <property type="entry name" value="cupin_PMI_type_I_N"/>
    <property type="match status" value="1"/>
</dbReference>
<dbReference type="Pfam" id="PF20512">
    <property type="entry name" value="PMI_typeI_hel"/>
    <property type="match status" value="1"/>
</dbReference>
<feature type="binding site" evidence="11">
    <location>
        <position position="102"/>
    </location>
    <ligand>
        <name>Zn(2+)</name>
        <dbReference type="ChEBI" id="CHEBI:29105"/>
    </ligand>
</feature>
<gene>
    <name evidence="16" type="ORF">PFISCL1PPCAC_24658</name>
</gene>
<feature type="non-terminal residue" evidence="16">
    <location>
        <position position="1"/>
    </location>
</feature>
<dbReference type="EMBL" id="BTSY01000006">
    <property type="protein sequence ID" value="GMT33361.1"/>
    <property type="molecule type" value="Genomic_DNA"/>
</dbReference>
<dbReference type="InterPro" id="IPR046457">
    <property type="entry name" value="PMI_typeI_cat"/>
</dbReference>
<comment type="similarity">
    <text evidence="3">Belongs to the mannose-6-phosphate isomerase type 1 family.</text>
</comment>
<dbReference type="Proteomes" id="UP001432322">
    <property type="component" value="Unassembled WGS sequence"/>
</dbReference>
<dbReference type="PANTHER" id="PTHR10309">
    <property type="entry name" value="MANNOSE-6-PHOSPHATE ISOMERASE"/>
    <property type="match status" value="1"/>
</dbReference>
<dbReference type="Pfam" id="PF21621">
    <property type="entry name" value="MPI_cupin_dom"/>
    <property type="match status" value="1"/>
</dbReference>
<dbReference type="PIRSF" id="PIRSF001480">
    <property type="entry name" value="Mannose-6-phosphate_isomerase"/>
    <property type="match status" value="1"/>
</dbReference>
<protein>
    <recommendedName>
        <fullName evidence="4">mannose-6-phosphate isomerase</fullName>
        <ecNumber evidence="4">5.3.1.8</ecNumber>
    </recommendedName>
    <alternativeName>
        <fullName evidence="8">Phosphohexomutase</fullName>
    </alternativeName>
    <alternativeName>
        <fullName evidence="9">Phosphomannose isomerase</fullName>
    </alternativeName>
</protein>
<evidence type="ECO:0000256" key="7">
    <source>
        <dbReference type="ARBA" id="ARBA00023235"/>
    </source>
</evidence>
<dbReference type="SUPFAM" id="SSF51182">
    <property type="entry name" value="RmlC-like cupins"/>
    <property type="match status" value="1"/>
</dbReference>
<evidence type="ECO:0000256" key="11">
    <source>
        <dbReference type="PIRSR" id="PIRSR001480-2"/>
    </source>
</evidence>
<evidence type="ECO:0000256" key="5">
    <source>
        <dbReference type="ARBA" id="ARBA00022723"/>
    </source>
</evidence>
<keyword evidence="17" id="KW-1185">Reference proteome</keyword>
<dbReference type="Gene3D" id="1.10.441.10">
    <property type="entry name" value="Phosphomannose Isomerase, domain 2"/>
    <property type="match status" value="1"/>
</dbReference>
<feature type="binding site" evidence="11">
    <location>
        <position position="104"/>
    </location>
    <ligand>
        <name>Zn(2+)</name>
        <dbReference type="ChEBI" id="CHEBI:29105"/>
    </ligand>
</feature>
<keyword evidence="7" id="KW-0413">Isomerase</keyword>
<dbReference type="GO" id="GO:0005975">
    <property type="term" value="P:carbohydrate metabolic process"/>
    <property type="evidence" value="ECO:0007669"/>
    <property type="project" value="InterPro"/>
</dbReference>
<dbReference type="InterPro" id="IPR001250">
    <property type="entry name" value="Man6P_Isoase-1"/>
</dbReference>
<dbReference type="GO" id="GO:0004476">
    <property type="term" value="F:mannose-6-phosphate isomerase activity"/>
    <property type="evidence" value="ECO:0007669"/>
    <property type="project" value="UniProtKB-EC"/>
</dbReference>
<dbReference type="InterPro" id="IPR049071">
    <property type="entry name" value="MPI_cupin_dom"/>
</dbReference>
<proteinExistence type="inferred from homology"/>
<dbReference type="NCBIfam" id="TIGR00218">
    <property type="entry name" value="manA"/>
    <property type="match status" value="1"/>
</dbReference>
<evidence type="ECO:0000256" key="10">
    <source>
        <dbReference type="PIRSR" id="PIRSR001480-1"/>
    </source>
</evidence>
<dbReference type="GO" id="GO:0005829">
    <property type="term" value="C:cytosol"/>
    <property type="evidence" value="ECO:0007669"/>
    <property type="project" value="TreeGrafter"/>
</dbReference>
<sequence>FRMLKLKCGAQQYAWGKKGEESQVAHLLVSGQHEKEVDKEKPYAELWMGVHPNCPSKVVRDGEEVLLSTLLQKHPELLAAHEKGSLQFLFKVLSVNQALSVQTHPTKEQAVLLHAADPKNYPDANHKPEMAIALSHFELLCGFREAKEIVEHLRCYPVGQILDKQWIETLENGAEAEKKEALRSIFTYIWKLPQEQLTQHVDTLIKFIEHKHANKVEPSKLELLLVRLNEEYPGGDVGVFAPLFLNYFALRPGQATFLGPNRPHAYLKGDCVECMAASDNTIRAGLTPKFKDVNTLCANMDYTMSAPPILDRSSSGAANDTYAPATPEFAVQQITDLTGSFSSADASSMLLVANGEATLQAGDQKLKVRMGDVVFVPAGTARVDLSGVSCNFFQAWRAFTPKP</sequence>
<feature type="domain" description="Phosphomannose isomerase type I catalytic" evidence="13">
    <location>
        <begin position="3"/>
        <end position="145"/>
    </location>
</feature>
<dbReference type="PRINTS" id="PR00714">
    <property type="entry name" value="MAN6PISMRASE"/>
</dbReference>
<evidence type="ECO:0000313" key="17">
    <source>
        <dbReference type="Proteomes" id="UP001432322"/>
    </source>
</evidence>
<accession>A0AAV5WM45</accession>
<evidence type="ECO:0000259" key="13">
    <source>
        <dbReference type="Pfam" id="PF20511"/>
    </source>
</evidence>
<dbReference type="Pfam" id="PF20511">
    <property type="entry name" value="PMI_typeI_cat"/>
    <property type="match status" value="1"/>
</dbReference>
<evidence type="ECO:0000256" key="3">
    <source>
        <dbReference type="ARBA" id="ARBA00010772"/>
    </source>
</evidence>
<evidence type="ECO:0000256" key="6">
    <source>
        <dbReference type="ARBA" id="ARBA00022833"/>
    </source>
</evidence>
<comment type="caution">
    <text evidence="16">The sequence shown here is derived from an EMBL/GenBank/DDBJ whole genome shotgun (WGS) entry which is preliminary data.</text>
</comment>
<comment type="pathway">
    <text evidence="2 12">Nucleotide-sugar biosynthesis; GDP-alpha-D-mannose biosynthesis; alpha-D-mannose 1-phosphate from D-fructose 6-phosphate: step 1/2.</text>
</comment>